<proteinExistence type="predicted"/>
<evidence type="ECO:0000313" key="1">
    <source>
        <dbReference type="EMBL" id="KND98988.1"/>
    </source>
</evidence>
<gene>
    <name evidence="1" type="ORF">QG37_04048</name>
</gene>
<dbReference type="AlphaFoldDB" id="A0A0L0NYC8"/>
<name>A0A0L0NYC8_CANAR</name>
<dbReference type="Proteomes" id="UP000037122">
    <property type="component" value="Unassembled WGS sequence"/>
</dbReference>
<dbReference type="VEuPathDB" id="FungiDB:QG37_04048"/>
<accession>A0A0L0NYC8</accession>
<organism evidence="1 2">
    <name type="scientific">Candidozyma auris</name>
    <name type="common">Yeast</name>
    <name type="synonym">Candida auris</name>
    <dbReference type="NCBI Taxonomy" id="498019"/>
    <lineage>
        <taxon>Eukaryota</taxon>
        <taxon>Fungi</taxon>
        <taxon>Dikarya</taxon>
        <taxon>Ascomycota</taxon>
        <taxon>Saccharomycotina</taxon>
        <taxon>Pichiomycetes</taxon>
        <taxon>Metschnikowiaceae</taxon>
        <taxon>Candidozyma</taxon>
    </lineage>
</organism>
<protein>
    <submittedName>
        <fullName evidence="1">Uncharacterized protein</fullName>
    </submittedName>
</protein>
<dbReference type="EMBL" id="LGST01000027">
    <property type="protein sequence ID" value="KND98988.1"/>
    <property type="molecule type" value="Genomic_DNA"/>
</dbReference>
<reference evidence="2" key="1">
    <citation type="journal article" date="2015" name="BMC Genomics">
        <title>Draft genome of a commonly misdiagnosed multidrug resistant pathogen Candida auris.</title>
        <authorList>
            <person name="Chatterjee S."/>
            <person name="Alampalli S.V."/>
            <person name="Nageshan R.K."/>
            <person name="Chettiar S.T."/>
            <person name="Joshi S."/>
            <person name="Tatu U.S."/>
        </authorList>
    </citation>
    <scope>NUCLEOTIDE SEQUENCE [LARGE SCALE GENOMIC DNA]</scope>
    <source>
        <strain evidence="2">6684</strain>
    </source>
</reference>
<evidence type="ECO:0000313" key="2">
    <source>
        <dbReference type="Proteomes" id="UP000037122"/>
    </source>
</evidence>
<sequence length="81" mass="9802">MAAKDSLDRNSLMKRQAILKRRTWSTYVFFCQQCMIIKTMYPFYHQKVSSENHAGVTGIKMGLNRRHYVMLWRFFLLFDNM</sequence>
<comment type="caution">
    <text evidence="1">The sequence shown here is derived from an EMBL/GenBank/DDBJ whole genome shotgun (WGS) entry which is preliminary data.</text>
</comment>